<feature type="transmembrane region" description="Helical" evidence="1">
    <location>
        <begin position="12"/>
        <end position="33"/>
    </location>
</feature>
<evidence type="ECO:0000259" key="2">
    <source>
        <dbReference type="Pfam" id="PF02517"/>
    </source>
</evidence>
<evidence type="ECO:0000313" key="4">
    <source>
        <dbReference type="Proteomes" id="UP000243688"/>
    </source>
</evidence>
<dbReference type="Pfam" id="PF02517">
    <property type="entry name" value="Rce1-like"/>
    <property type="match status" value="1"/>
</dbReference>
<dbReference type="AlphaFoldDB" id="A0A2A6DXG1"/>
<keyword evidence="1" id="KW-0812">Transmembrane</keyword>
<feature type="transmembrane region" description="Helical" evidence="1">
    <location>
        <begin position="236"/>
        <end position="254"/>
    </location>
</feature>
<keyword evidence="1" id="KW-0472">Membrane</keyword>
<evidence type="ECO:0000313" key="3">
    <source>
        <dbReference type="EMBL" id="PDO09471.1"/>
    </source>
</evidence>
<comment type="caution">
    <text evidence="3">The sequence shown here is derived from an EMBL/GenBank/DDBJ whole genome shotgun (WGS) entry which is preliminary data.</text>
</comment>
<feature type="transmembrane region" description="Helical" evidence="1">
    <location>
        <begin position="79"/>
        <end position="99"/>
    </location>
</feature>
<evidence type="ECO:0000256" key="1">
    <source>
        <dbReference type="SAM" id="Phobius"/>
    </source>
</evidence>
<keyword evidence="1" id="KW-1133">Transmembrane helix</keyword>
<feature type="domain" description="CAAX prenyl protease 2/Lysostaphin resistance protein A-like" evidence="2">
    <location>
        <begin position="91"/>
        <end position="181"/>
    </location>
</feature>
<sequence length="256" mass="29085">MKRKGHKLFFDYLAACLQGIAGLVLMWAFHIPWSALLDVGSPWKIFGLGTIAAFTNISFLWLIYKLFPKIFVNLDEENQTLAVYLTQLSHVHLFSLMSLTSLAEEIFFRAFIQTLLIQWWSSVPLGIGGAAAVFTALHVRFFKTPGLLLSGFMVGLSTGFLFWYTGNIWASVWGHFLYNVLLVIISNILIEKRKLVDREAVSGTLPGRTEFVGETKDVPNNHLNLKRDWKNQWSRFVVGFMVGLVITIAVLVWLTR</sequence>
<dbReference type="InterPro" id="IPR003675">
    <property type="entry name" value="Rce1/LyrA-like_dom"/>
</dbReference>
<dbReference type="GO" id="GO:0004175">
    <property type="term" value="F:endopeptidase activity"/>
    <property type="evidence" value="ECO:0007669"/>
    <property type="project" value="UniProtKB-ARBA"/>
</dbReference>
<proteinExistence type="predicted"/>
<gene>
    <name evidence="3" type="ORF">BLM47_12420</name>
</gene>
<feature type="transmembrane region" description="Helical" evidence="1">
    <location>
        <begin position="45"/>
        <end position="67"/>
    </location>
</feature>
<name>A0A2A6DXG1_9BACL</name>
<feature type="transmembrane region" description="Helical" evidence="1">
    <location>
        <begin position="146"/>
        <end position="166"/>
    </location>
</feature>
<organism evidence="3 4">
    <name type="scientific">Candidatus Reconcilbacillus cellulovorans</name>
    <dbReference type="NCBI Taxonomy" id="1906605"/>
    <lineage>
        <taxon>Bacteria</taxon>
        <taxon>Bacillati</taxon>
        <taxon>Bacillota</taxon>
        <taxon>Bacilli</taxon>
        <taxon>Bacillales</taxon>
        <taxon>Paenibacillaceae</taxon>
        <taxon>Candidatus Reconcilbacillus</taxon>
    </lineage>
</organism>
<dbReference type="EMBL" id="MOXJ01000038">
    <property type="protein sequence ID" value="PDO09471.1"/>
    <property type="molecule type" value="Genomic_DNA"/>
</dbReference>
<dbReference type="GO" id="GO:0080120">
    <property type="term" value="P:CAAX-box protein maturation"/>
    <property type="evidence" value="ECO:0007669"/>
    <property type="project" value="UniProtKB-ARBA"/>
</dbReference>
<feature type="transmembrane region" description="Helical" evidence="1">
    <location>
        <begin position="172"/>
        <end position="190"/>
    </location>
</feature>
<dbReference type="Proteomes" id="UP000243688">
    <property type="component" value="Unassembled WGS sequence"/>
</dbReference>
<protein>
    <recommendedName>
        <fullName evidence="2">CAAX prenyl protease 2/Lysostaphin resistance protein A-like domain-containing protein</fullName>
    </recommendedName>
</protein>
<reference evidence="3 4" key="1">
    <citation type="submission" date="2016-12" db="EMBL/GenBank/DDBJ databases">
        <title>Candidatus Reconcilibacillus cellulovorans genome.</title>
        <authorList>
            <person name="Kolinko S."/>
            <person name="Wu Y.-W."/>
            <person name="Tachea F."/>
            <person name="Denzel E."/>
            <person name="Hiras J."/>
            <person name="Baecker N."/>
            <person name="Chan L.J."/>
            <person name="Eichorst S.A."/>
            <person name="Frey D."/>
            <person name="Adams P.D."/>
            <person name="Pray T."/>
            <person name="Tanjore D."/>
            <person name="Petzold C.J."/>
            <person name="Gladden J.M."/>
            <person name="Simmons B.A."/>
            <person name="Singer S.W."/>
        </authorList>
    </citation>
    <scope>NUCLEOTIDE SEQUENCE [LARGE SCALE GENOMIC DNA]</scope>
    <source>
        <strain evidence="3">JTherm</strain>
    </source>
</reference>
<feature type="transmembrane region" description="Helical" evidence="1">
    <location>
        <begin position="119"/>
        <end position="139"/>
    </location>
</feature>
<accession>A0A2A6DXG1</accession>